<dbReference type="SUPFAM" id="SSF51905">
    <property type="entry name" value="FAD/NAD(P)-binding domain"/>
    <property type="match status" value="1"/>
</dbReference>
<gene>
    <name evidence="2" type="ORF">SAMN05421824_0040</name>
</gene>
<dbReference type="EMBL" id="FOFN01000001">
    <property type="protein sequence ID" value="SEP68034.1"/>
    <property type="molecule type" value="Genomic_DNA"/>
</dbReference>
<name>A0A1H8ZUG8_9FLAO</name>
<dbReference type="Gene3D" id="3.50.50.60">
    <property type="entry name" value="FAD/NAD(P)-binding domain"/>
    <property type="match status" value="1"/>
</dbReference>
<keyword evidence="3" id="KW-1185">Reference proteome</keyword>
<dbReference type="OrthoDB" id="9767561at2"/>
<dbReference type="Proteomes" id="UP000198999">
    <property type="component" value="Unassembled WGS sequence"/>
</dbReference>
<dbReference type="InterPro" id="IPR036188">
    <property type="entry name" value="FAD/NAD-bd_sf"/>
</dbReference>
<sequence length="412" mass="46364">MDKNIVIVGAGISGLVAALQLEKYGYKPKILEADKRVGGRVQSDVVDGYTLDRGFQVLLSAYPLAKKYLDYNELQLESFVSGSYIFKKGKQFCIGDPLRDISLLWPTLFSSVGKFSDKIKVFKLNRLLNKKSIDAIFNDEALTTQKYLERFGFSDAIINDFFKPFFTGIFLETDLKTSSRMFEFIFKMFGEGEAVIPKYGIQEIPNQLLSKLKQTTVKYQQSVETVKENTIVLKDGSNITCDYCIVATEASSLIPNMTRHINSWKSTQTLYFEVDATMVFQKQIIGLLADAEDALINSISFPFSEHHTNKLLSVSVVKRHGLSEEELIKRIMEELNLYFSISTLRHLKTYTIEKALPDLANVSYSIDPSETQLTDSIYLVGDTLLNGSLNAAMLSGELAAKAIHQKITGYIE</sequence>
<feature type="domain" description="Amine oxidase" evidence="1">
    <location>
        <begin position="12"/>
        <end position="403"/>
    </location>
</feature>
<dbReference type="Pfam" id="PF01593">
    <property type="entry name" value="Amino_oxidase"/>
    <property type="match status" value="1"/>
</dbReference>
<dbReference type="PANTHER" id="PTHR42841">
    <property type="entry name" value="AMINE OXIDASE"/>
    <property type="match status" value="1"/>
</dbReference>
<reference evidence="2 3" key="1">
    <citation type="submission" date="2016-10" db="EMBL/GenBank/DDBJ databases">
        <authorList>
            <person name="de Groot N.N."/>
        </authorList>
    </citation>
    <scope>NUCLEOTIDE SEQUENCE [LARGE SCALE GENOMIC DNA]</scope>
    <source>
        <strain evidence="2 3">DSM 21035</strain>
    </source>
</reference>
<dbReference type="RefSeq" id="WP_092573923.1">
    <property type="nucleotide sequence ID" value="NZ_FOFN01000001.1"/>
</dbReference>
<dbReference type="PRINTS" id="PR00411">
    <property type="entry name" value="PNDRDTASEI"/>
</dbReference>
<accession>A0A1H8ZUG8</accession>
<evidence type="ECO:0000259" key="1">
    <source>
        <dbReference type="Pfam" id="PF01593"/>
    </source>
</evidence>
<dbReference type="InterPro" id="IPR002937">
    <property type="entry name" value="Amino_oxidase"/>
</dbReference>
<dbReference type="STRING" id="419940.SAMN05421824_0040"/>
<organism evidence="2 3">
    <name type="scientific">Hyunsoonleella jejuensis</name>
    <dbReference type="NCBI Taxonomy" id="419940"/>
    <lineage>
        <taxon>Bacteria</taxon>
        <taxon>Pseudomonadati</taxon>
        <taxon>Bacteroidota</taxon>
        <taxon>Flavobacteriia</taxon>
        <taxon>Flavobacteriales</taxon>
        <taxon>Flavobacteriaceae</taxon>
    </lineage>
</organism>
<protein>
    <submittedName>
        <fullName evidence="2">Flavin containing amine oxidoreductase</fullName>
    </submittedName>
</protein>
<evidence type="ECO:0000313" key="2">
    <source>
        <dbReference type="EMBL" id="SEP68034.1"/>
    </source>
</evidence>
<dbReference type="AlphaFoldDB" id="A0A1H8ZUG8"/>
<proteinExistence type="predicted"/>
<evidence type="ECO:0000313" key="3">
    <source>
        <dbReference type="Proteomes" id="UP000198999"/>
    </source>
</evidence>
<dbReference type="GO" id="GO:0016491">
    <property type="term" value="F:oxidoreductase activity"/>
    <property type="evidence" value="ECO:0007669"/>
    <property type="project" value="InterPro"/>
</dbReference>